<evidence type="ECO:0000313" key="2">
    <source>
        <dbReference type="Proteomes" id="UP000290759"/>
    </source>
</evidence>
<dbReference type="AlphaFoldDB" id="A0A4V1RTX5"/>
<gene>
    <name evidence="1" type="ORF">D3273_25250</name>
</gene>
<keyword evidence="2" id="KW-1185">Reference proteome</keyword>
<accession>A0A4V1RTX5</accession>
<dbReference type="EMBL" id="QYBB01000064">
    <property type="protein sequence ID" value="RYC29174.1"/>
    <property type="molecule type" value="Genomic_DNA"/>
</dbReference>
<sequence>MPRSCFLPDVECSAEERAEAERLCLAEGVDPRGRVTWTWTYPDGSKRTIEREEWVAYLDAARALMRTRWPRGELTA</sequence>
<evidence type="ECO:0000313" key="1">
    <source>
        <dbReference type="EMBL" id="RYC29174.1"/>
    </source>
</evidence>
<protein>
    <submittedName>
        <fullName evidence="1">Uncharacterized protein</fullName>
    </submittedName>
</protein>
<reference evidence="1 2" key="2">
    <citation type="submission" date="2019-02" db="EMBL/GenBank/DDBJ databases">
        <title>'Lichenibacterium ramalinii' gen. nov. sp. nov., 'Lichenibacterium minor' gen. nov. sp. nov.</title>
        <authorList>
            <person name="Pankratov T."/>
        </authorList>
    </citation>
    <scope>NUCLEOTIDE SEQUENCE [LARGE SCALE GENOMIC DNA]</scope>
    <source>
        <strain evidence="1 2">RmlP026</strain>
    </source>
</reference>
<reference evidence="1 2" key="1">
    <citation type="submission" date="2018-12" db="EMBL/GenBank/DDBJ databases">
        <authorList>
            <person name="Grouzdev D.S."/>
            <person name="Krutkina M.S."/>
        </authorList>
    </citation>
    <scope>NUCLEOTIDE SEQUENCE [LARGE SCALE GENOMIC DNA]</scope>
    <source>
        <strain evidence="1 2">RmlP026</strain>
    </source>
</reference>
<name>A0A4V1RTX5_9HYPH</name>
<dbReference type="RefSeq" id="WP_129229729.1">
    <property type="nucleotide sequence ID" value="NZ_QYBB01000064.1"/>
</dbReference>
<organism evidence="1 2">
    <name type="scientific">Lichenibacterium minor</name>
    <dbReference type="NCBI Taxonomy" id="2316528"/>
    <lineage>
        <taxon>Bacteria</taxon>
        <taxon>Pseudomonadati</taxon>
        <taxon>Pseudomonadota</taxon>
        <taxon>Alphaproteobacteria</taxon>
        <taxon>Hyphomicrobiales</taxon>
        <taxon>Lichenihabitantaceae</taxon>
        <taxon>Lichenibacterium</taxon>
    </lineage>
</organism>
<comment type="caution">
    <text evidence="1">The sequence shown here is derived from an EMBL/GenBank/DDBJ whole genome shotgun (WGS) entry which is preliminary data.</text>
</comment>
<dbReference type="Proteomes" id="UP000290759">
    <property type="component" value="Unassembled WGS sequence"/>
</dbReference>
<proteinExistence type="predicted"/>